<dbReference type="EMBL" id="CAXLJM020000164">
    <property type="protein sequence ID" value="CAL8146541.1"/>
    <property type="molecule type" value="Genomic_DNA"/>
</dbReference>
<keyword evidence="7" id="KW-1185">Reference proteome</keyword>
<dbReference type="SUPFAM" id="SSF52540">
    <property type="entry name" value="P-loop containing nucleoside triphosphate hydrolases"/>
    <property type="match status" value="1"/>
</dbReference>
<dbReference type="CDD" id="cd03244">
    <property type="entry name" value="ABCC_MRP_domain2"/>
    <property type="match status" value="1"/>
</dbReference>
<dbReference type="InterPro" id="IPR027417">
    <property type="entry name" value="P-loop_NTPase"/>
</dbReference>
<dbReference type="Gene3D" id="3.40.50.300">
    <property type="entry name" value="P-loop containing nucleotide triphosphate hydrolases"/>
    <property type="match status" value="2"/>
</dbReference>
<organism evidence="6 7">
    <name type="scientific">Orchesella dallaii</name>
    <dbReference type="NCBI Taxonomy" id="48710"/>
    <lineage>
        <taxon>Eukaryota</taxon>
        <taxon>Metazoa</taxon>
        <taxon>Ecdysozoa</taxon>
        <taxon>Arthropoda</taxon>
        <taxon>Hexapoda</taxon>
        <taxon>Collembola</taxon>
        <taxon>Entomobryomorpha</taxon>
        <taxon>Entomobryoidea</taxon>
        <taxon>Orchesellidae</taxon>
        <taxon>Orchesellinae</taxon>
        <taxon>Orchesella</taxon>
    </lineage>
</organism>
<dbReference type="SMART" id="SM00382">
    <property type="entry name" value="AAA"/>
    <property type="match status" value="1"/>
</dbReference>
<dbReference type="PANTHER" id="PTHR24223">
    <property type="entry name" value="ATP-BINDING CASSETTE SUB-FAMILY C"/>
    <property type="match status" value="1"/>
</dbReference>
<keyword evidence="4" id="KW-0067">ATP-binding</keyword>
<dbReference type="InterPro" id="IPR050173">
    <property type="entry name" value="ABC_transporter_C-like"/>
</dbReference>
<comment type="caution">
    <text evidence="6">The sequence shown here is derived from an EMBL/GenBank/DDBJ whole genome shotgun (WGS) entry which is preliminary data.</text>
</comment>
<gene>
    <name evidence="6" type="ORF">ODALV1_LOCUS30851</name>
</gene>
<feature type="domain" description="ABC transporter" evidence="5">
    <location>
        <begin position="40"/>
        <end position="243"/>
    </location>
</feature>
<reference evidence="6 7" key="1">
    <citation type="submission" date="2024-08" db="EMBL/GenBank/DDBJ databases">
        <authorList>
            <person name="Cucini C."/>
            <person name="Frati F."/>
        </authorList>
    </citation>
    <scope>NUCLEOTIDE SEQUENCE [LARGE SCALE GENOMIC DNA]</scope>
</reference>
<dbReference type="PANTHER" id="PTHR24223:SF443">
    <property type="entry name" value="MULTIDRUG-RESISTANCE LIKE PROTEIN 1, ISOFORM I"/>
    <property type="match status" value="1"/>
</dbReference>
<evidence type="ECO:0000256" key="4">
    <source>
        <dbReference type="ARBA" id="ARBA00022840"/>
    </source>
</evidence>
<proteinExistence type="predicted"/>
<dbReference type="Proteomes" id="UP001642540">
    <property type="component" value="Unassembled WGS sequence"/>
</dbReference>
<accession>A0ABP1S8P2</accession>
<dbReference type="PROSITE" id="PS50893">
    <property type="entry name" value="ABC_TRANSPORTER_2"/>
    <property type="match status" value="1"/>
</dbReference>
<sequence>MFLKGLSVPYAMQFTEANWETKDPLPTPEKSWPQKGKIVFDTYQTRYRPGLDLVLRNLTCTINPGEKIGIVGRTGAGKSSMTLAIFRVVEVAGGSITVDGKDISRLGLHNVGGRSTINPQDPVLFSGSLRINLDPFEMANDEMLYKTLELAHLKKFVMGLKGGLDYEIAEGVLVKDNLVCLARALFRKTKILVLDCALPIAHRLNTIMDSDRVIVLDKGEIQEFDSPQNLLANKNSIFSQLSKKSETNRSS</sequence>
<evidence type="ECO:0000313" key="7">
    <source>
        <dbReference type="Proteomes" id="UP001642540"/>
    </source>
</evidence>
<evidence type="ECO:0000259" key="5">
    <source>
        <dbReference type="PROSITE" id="PS50893"/>
    </source>
</evidence>
<dbReference type="InterPro" id="IPR003593">
    <property type="entry name" value="AAA+_ATPase"/>
</dbReference>
<evidence type="ECO:0000256" key="1">
    <source>
        <dbReference type="ARBA" id="ARBA00004128"/>
    </source>
</evidence>
<name>A0ABP1S8P2_9HEXA</name>
<comment type="subcellular location">
    <subcellularLocation>
        <location evidence="1">Vacuole membrane</location>
        <topology evidence="1">Multi-pass membrane protein</topology>
    </subcellularLocation>
</comment>
<evidence type="ECO:0000256" key="2">
    <source>
        <dbReference type="ARBA" id="ARBA00022737"/>
    </source>
</evidence>
<dbReference type="InterPro" id="IPR003439">
    <property type="entry name" value="ABC_transporter-like_ATP-bd"/>
</dbReference>
<protein>
    <recommendedName>
        <fullName evidence="5">ABC transporter domain-containing protein</fullName>
    </recommendedName>
</protein>
<keyword evidence="3" id="KW-0547">Nucleotide-binding</keyword>
<evidence type="ECO:0000313" key="6">
    <source>
        <dbReference type="EMBL" id="CAL8146541.1"/>
    </source>
</evidence>
<dbReference type="Pfam" id="PF00005">
    <property type="entry name" value="ABC_tran"/>
    <property type="match status" value="1"/>
</dbReference>
<evidence type="ECO:0000256" key="3">
    <source>
        <dbReference type="ARBA" id="ARBA00022741"/>
    </source>
</evidence>
<keyword evidence="2" id="KW-0677">Repeat</keyword>